<reference evidence="2" key="2">
    <citation type="submission" date="2025-08" db="UniProtKB">
        <authorList>
            <consortium name="Ensembl"/>
        </authorList>
    </citation>
    <scope>IDENTIFICATION</scope>
</reference>
<dbReference type="Ensembl" id="ENSCSAVT00000002032.1">
    <property type="protein sequence ID" value="ENSCSAVP00000001998.1"/>
    <property type="gene ID" value="ENSCSAVG00000001168.1"/>
</dbReference>
<dbReference type="InParanoid" id="H2Y9K0"/>
<name>H2Y9K0_CIOSA</name>
<keyword evidence="3" id="KW-1185">Reference proteome</keyword>
<feature type="signal peptide" evidence="1">
    <location>
        <begin position="1"/>
        <end position="18"/>
    </location>
</feature>
<dbReference type="Proteomes" id="UP000007875">
    <property type="component" value="Unassembled WGS sequence"/>
</dbReference>
<evidence type="ECO:0000313" key="3">
    <source>
        <dbReference type="Proteomes" id="UP000007875"/>
    </source>
</evidence>
<protein>
    <submittedName>
        <fullName evidence="2">Uncharacterized protein</fullName>
    </submittedName>
</protein>
<accession>H2Y9K0</accession>
<dbReference type="AlphaFoldDB" id="H2Y9K0"/>
<proteinExistence type="predicted"/>
<reference evidence="3" key="1">
    <citation type="submission" date="2003-08" db="EMBL/GenBank/DDBJ databases">
        <authorList>
            <person name="Birren B."/>
            <person name="Nusbaum C."/>
            <person name="Abebe A."/>
            <person name="Abouelleil A."/>
            <person name="Adekoya E."/>
            <person name="Ait-zahra M."/>
            <person name="Allen N."/>
            <person name="Allen T."/>
            <person name="An P."/>
            <person name="Anderson M."/>
            <person name="Anderson S."/>
            <person name="Arachchi H."/>
            <person name="Armbruster J."/>
            <person name="Bachantsang P."/>
            <person name="Baldwin J."/>
            <person name="Barry A."/>
            <person name="Bayul T."/>
            <person name="Blitshsteyn B."/>
            <person name="Bloom T."/>
            <person name="Blye J."/>
            <person name="Boguslavskiy L."/>
            <person name="Borowsky M."/>
            <person name="Boukhgalter B."/>
            <person name="Brunache A."/>
            <person name="Butler J."/>
            <person name="Calixte N."/>
            <person name="Calvo S."/>
            <person name="Camarata J."/>
            <person name="Campo K."/>
            <person name="Chang J."/>
            <person name="Cheshatsang Y."/>
            <person name="Citroen M."/>
            <person name="Collymore A."/>
            <person name="Considine T."/>
            <person name="Cook A."/>
            <person name="Cooke P."/>
            <person name="Corum B."/>
            <person name="Cuomo C."/>
            <person name="David R."/>
            <person name="Dawoe T."/>
            <person name="Degray S."/>
            <person name="Dodge S."/>
            <person name="Dooley K."/>
            <person name="Dorje P."/>
            <person name="Dorjee K."/>
            <person name="Dorris L."/>
            <person name="Duffey N."/>
            <person name="Dupes A."/>
            <person name="Elkins T."/>
            <person name="Engels R."/>
            <person name="Erickson J."/>
            <person name="Farina A."/>
            <person name="Faro S."/>
            <person name="Ferreira P."/>
            <person name="Fischer H."/>
            <person name="Fitzgerald M."/>
            <person name="Foley K."/>
            <person name="Gage D."/>
            <person name="Galagan J."/>
            <person name="Gearin G."/>
            <person name="Gnerre S."/>
            <person name="Gnirke A."/>
            <person name="Goyette A."/>
            <person name="Graham J."/>
            <person name="Grandbois E."/>
            <person name="Gyaltsen K."/>
            <person name="Hafez N."/>
            <person name="Hagopian D."/>
            <person name="Hagos B."/>
            <person name="Hall J."/>
            <person name="Hatcher B."/>
            <person name="Heller A."/>
            <person name="Higgins H."/>
            <person name="Honan T."/>
            <person name="Horn A."/>
            <person name="Houde N."/>
            <person name="Hughes L."/>
            <person name="Hulme W."/>
            <person name="Husby E."/>
            <person name="Iliev I."/>
            <person name="Jaffe D."/>
            <person name="Jones C."/>
            <person name="Kamal M."/>
            <person name="Kamat A."/>
            <person name="Kamvysselis M."/>
            <person name="Karlsson E."/>
            <person name="Kells C."/>
            <person name="Kieu A."/>
            <person name="Kisner P."/>
            <person name="Kodira C."/>
            <person name="Kulbokas E."/>
            <person name="Labutti K."/>
            <person name="Lama D."/>
            <person name="Landers T."/>
            <person name="Leger J."/>
            <person name="Levine S."/>
            <person name="Lewis D."/>
            <person name="Lewis T."/>
            <person name="Lindblad-toh K."/>
            <person name="Liu X."/>
            <person name="Lokyitsang T."/>
            <person name="Lokyitsang Y."/>
            <person name="Lucien O."/>
            <person name="Lui A."/>
            <person name="Ma L.J."/>
            <person name="Mabbitt R."/>
            <person name="Macdonald J."/>
            <person name="Maclean C."/>
            <person name="Major J."/>
            <person name="Manning J."/>
            <person name="Marabella R."/>
            <person name="Maru K."/>
            <person name="Matthews C."/>
            <person name="Mauceli E."/>
            <person name="Mccarthy M."/>
            <person name="Mcdonough S."/>
            <person name="Mcghee T."/>
            <person name="Meldrim J."/>
            <person name="Meneus L."/>
            <person name="Mesirov J."/>
            <person name="Mihalev A."/>
            <person name="Mihova T."/>
            <person name="Mikkelsen T."/>
            <person name="Mlenga V."/>
            <person name="Moru K."/>
            <person name="Mozes J."/>
            <person name="Mulrain L."/>
            <person name="Munson G."/>
            <person name="Naylor J."/>
            <person name="Newes C."/>
            <person name="Nguyen C."/>
            <person name="Nguyen N."/>
            <person name="Nguyen T."/>
            <person name="Nicol R."/>
            <person name="Nielsen C."/>
            <person name="Nizzari M."/>
            <person name="Norbu C."/>
            <person name="Norbu N."/>
            <person name="O'donnell P."/>
            <person name="Okoawo O."/>
            <person name="O'leary S."/>
            <person name="Omotosho B."/>
            <person name="O'neill K."/>
            <person name="Osman S."/>
            <person name="Parker S."/>
            <person name="Perrin D."/>
            <person name="Phunkhang P."/>
            <person name="Piqani B."/>
            <person name="Purcell S."/>
            <person name="Rachupka T."/>
            <person name="Ramasamy U."/>
            <person name="Rameau R."/>
            <person name="Ray V."/>
            <person name="Raymond C."/>
            <person name="Retta R."/>
            <person name="Richardson S."/>
            <person name="Rise C."/>
            <person name="Rodriguez J."/>
            <person name="Rogers J."/>
            <person name="Rogov P."/>
            <person name="Rutman M."/>
            <person name="Schupbach R."/>
            <person name="Seaman C."/>
            <person name="Settipalli S."/>
            <person name="Sharpe T."/>
            <person name="Sheridan J."/>
            <person name="Sherpa N."/>
            <person name="Shi J."/>
            <person name="Smirnov S."/>
            <person name="Smith C."/>
            <person name="Sougnez C."/>
            <person name="Spencer B."/>
            <person name="Stalker J."/>
            <person name="Stange-thomann N."/>
            <person name="Stavropoulos S."/>
            <person name="Stetson K."/>
            <person name="Stone C."/>
            <person name="Stone S."/>
            <person name="Stubbs M."/>
            <person name="Talamas J."/>
            <person name="Tchuinga P."/>
            <person name="Tenzing P."/>
            <person name="Tesfaye S."/>
            <person name="Theodore J."/>
            <person name="Thoulutsang Y."/>
            <person name="Topham K."/>
            <person name="Towey S."/>
            <person name="Tsamla T."/>
            <person name="Tsomo N."/>
            <person name="Vallee D."/>
            <person name="Vassiliev H."/>
            <person name="Venkataraman V."/>
            <person name="Vinson J."/>
            <person name="Vo A."/>
            <person name="Wade C."/>
            <person name="Wang S."/>
            <person name="Wangchuk T."/>
            <person name="Wangdi T."/>
            <person name="Whittaker C."/>
            <person name="Wilkinson J."/>
            <person name="Wu Y."/>
            <person name="Wyman D."/>
            <person name="Yadav S."/>
            <person name="Yang S."/>
            <person name="Yang X."/>
            <person name="Yeager S."/>
            <person name="Yee E."/>
            <person name="Young G."/>
            <person name="Zainoun J."/>
            <person name="Zembeck L."/>
            <person name="Zimmer A."/>
            <person name="Zody M."/>
            <person name="Lander E."/>
        </authorList>
    </citation>
    <scope>NUCLEOTIDE SEQUENCE [LARGE SCALE GENOMIC DNA]</scope>
</reference>
<reference evidence="2" key="3">
    <citation type="submission" date="2025-09" db="UniProtKB">
        <authorList>
            <consortium name="Ensembl"/>
        </authorList>
    </citation>
    <scope>IDENTIFICATION</scope>
</reference>
<dbReference type="HOGENOM" id="CLU_1144793_0_0_1"/>
<organism evidence="2 3">
    <name type="scientific">Ciona savignyi</name>
    <name type="common">Pacific transparent sea squirt</name>
    <dbReference type="NCBI Taxonomy" id="51511"/>
    <lineage>
        <taxon>Eukaryota</taxon>
        <taxon>Metazoa</taxon>
        <taxon>Chordata</taxon>
        <taxon>Tunicata</taxon>
        <taxon>Ascidiacea</taxon>
        <taxon>Phlebobranchia</taxon>
        <taxon>Cionidae</taxon>
        <taxon>Ciona</taxon>
    </lineage>
</organism>
<evidence type="ECO:0000313" key="2">
    <source>
        <dbReference type="Ensembl" id="ENSCSAVP00000001998.1"/>
    </source>
</evidence>
<evidence type="ECO:0000256" key="1">
    <source>
        <dbReference type="SAM" id="SignalP"/>
    </source>
</evidence>
<keyword evidence="1" id="KW-0732">Signal</keyword>
<feature type="chain" id="PRO_5003578468" evidence="1">
    <location>
        <begin position="19"/>
        <end position="243"/>
    </location>
</feature>
<sequence>MLVIIATVLLCCVTAANADFCAVNLVPNLNGAWVCDTDWMIYSDNSGQAATIRKFVFQLPQFYAVSSIKLRNSNDLVEVKIQYWNDTTDDVFLPSSRESNWLDIETYPVTQDVAEFSGFSRLAPYWRLELTSRGGRYPKPRDFAFFARAGVAANNHRLQLEIQNDQYTPEKRVFQSAPSGNTCSRVVSPVPTAVVRKYKLDQRFYRKYTSAYGIPVMGDSVLDSRALQRACYVVKFMLADRED</sequence>